<dbReference type="SUPFAM" id="SSF56112">
    <property type="entry name" value="Protein kinase-like (PK-like)"/>
    <property type="match status" value="1"/>
</dbReference>
<reference evidence="2 3" key="1">
    <citation type="submission" date="2019-06" db="EMBL/GenBank/DDBJ databases">
        <title>Wine fermentation using esterase from Monascus purpureus.</title>
        <authorList>
            <person name="Geng C."/>
            <person name="Zhang Y."/>
        </authorList>
    </citation>
    <scope>NUCLEOTIDE SEQUENCE [LARGE SCALE GENOMIC DNA]</scope>
    <source>
        <strain evidence="2">HQ1</strain>
    </source>
</reference>
<organism evidence="2 3">
    <name type="scientific">Monascus purpureus</name>
    <name type="common">Red mold</name>
    <name type="synonym">Monascus anka</name>
    <dbReference type="NCBI Taxonomy" id="5098"/>
    <lineage>
        <taxon>Eukaryota</taxon>
        <taxon>Fungi</taxon>
        <taxon>Dikarya</taxon>
        <taxon>Ascomycota</taxon>
        <taxon>Pezizomycotina</taxon>
        <taxon>Eurotiomycetes</taxon>
        <taxon>Eurotiomycetidae</taxon>
        <taxon>Eurotiales</taxon>
        <taxon>Aspergillaceae</taxon>
        <taxon>Monascus</taxon>
    </lineage>
</organism>
<sequence length="301" mass="34044">MSLEVLSSACQDHKEAGLTSSSPSIELPGLRRPMKTHGPYAFSEEELKTVDRNQIVGVLDSAPTIWDKGGVKIVRIAENAVVKYGCEVKISEARNMEFVAHHTMIRLPRIFDAWSENETKHVDDDTDICFIVMEDVQKQLYRFICELRQTESDYPGPVGGGVSQGAFFTDYGAGPFSSKSEMEAWFDERLAVCREFGIVDQAQREFRGEFRSLAMCHMDLHPRNIMLDCHGKVWLIDWAFAGMYPAYFETATILRHGSQPYFELLLQLLGDEKYNEATSQLFAISFALTTGALCKPSWEMP</sequence>
<protein>
    <recommendedName>
        <fullName evidence="1">Aminoglycoside phosphotransferase domain-containing protein</fullName>
    </recommendedName>
</protein>
<evidence type="ECO:0000313" key="2">
    <source>
        <dbReference type="EMBL" id="TQB70520.1"/>
    </source>
</evidence>
<evidence type="ECO:0000259" key="1">
    <source>
        <dbReference type="Pfam" id="PF01636"/>
    </source>
</evidence>
<evidence type="ECO:0000313" key="3">
    <source>
        <dbReference type="Proteomes" id="UP000319663"/>
    </source>
</evidence>
<accession>A0A507QTX4</accession>
<keyword evidence="3" id="KW-1185">Reference proteome</keyword>
<gene>
    <name evidence="2" type="ORF">MPDQ_000393</name>
</gene>
<dbReference type="PANTHER" id="PTHR21310">
    <property type="entry name" value="AMINOGLYCOSIDE PHOSPHOTRANSFERASE-RELATED-RELATED"/>
    <property type="match status" value="1"/>
</dbReference>
<name>A0A507QTX4_MONPU</name>
<feature type="domain" description="Aminoglycoside phosphotransferase" evidence="1">
    <location>
        <begin position="211"/>
        <end position="265"/>
    </location>
</feature>
<dbReference type="Pfam" id="PF01636">
    <property type="entry name" value="APH"/>
    <property type="match status" value="1"/>
</dbReference>
<dbReference type="EMBL" id="VIFY01000105">
    <property type="protein sequence ID" value="TQB70520.1"/>
    <property type="molecule type" value="Genomic_DNA"/>
</dbReference>
<dbReference type="InterPro" id="IPR002575">
    <property type="entry name" value="Aminoglycoside_PTrfase"/>
</dbReference>
<dbReference type="Proteomes" id="UP000319663">
    <property type="component" value="Unassembled WGS sequence"/>
</dbReference>
<dbReference type="Gene3D" id="3.90.1200.10">
    <property type="match status" value="1"/>
</dbReference>
<dbReference type="AlphaFoldDB" id="A0A507QTX4"/>
<dbReference type="PANTHER" id="PTHR21310:SF39">
    <property type="entry name" value="AMINOGLYCOSIDE PHOSPHOTRANSFERASE DOMAIN-CONTAINING PROTEIN"/>
    <property type="match status" value="1"/>
</dbReference>
<proteinExistence type="predicted"/>
<comment type="caution">
    <text evidence="2">The sequence shown here is derived from an EMBL/GenBank/DDBJ whole genome shotgun (WGS) entry which is preliminary data.</text>
</comment>
<dbReference type="InterPro" id="IPR051678">
    <property type="entry name" value="AGP_Transferase"/>
</dbReference>
<dbReference type="InterPro" id="IPR011009">
    <property type="entry name" value="Kinase-like_dom_sf"/>
</dbReference>